<keyword evidence="1" id="KW-0732">Signal</keyword>
<feature type="signal peptide" evidence="1">
    <location>
        <begin position="1"/>
        <end position="20"/>
    </location>
</feature>
<dbReference type="PANTHER" id="PTHR43135:SF3">
    <property type="entry name" value="ALPHA-D-RIBOSE 1-METHYLPHOSPHONATE 5-TRIPHOSPHATE DIPHOSPHATASE"/>
    <property type="match status" value="1"/>
</dbReference>
<proteinExistence type="predicted"/>
<dbReference type="InterPro" id="IPR032466">
    <property type="entry name" value="Metal_Hydrolase"/>
</dbReference>
<dbReference type="SUPFAM" id="SSF51556">
    <property type="entry name" value="Metallo-dependent hydrolases"/>
    <property type="match status" value="1"/>
</dbReference>
<dbReference type="InterPro" id="IPR006680">
    <property type="entry name" value="Amidohydro-rel"/>
</dbReference>
<dbReference type="Proteomes" id="UP001241110">
    <property type="component" value="Unassembled WGS sequence"/>
</dbReference>
<dbReference type="Gene3D" id="3.20.20.140">
    <property type="entry name" value="Metal-dependent hydrolases"/>
    <property type="match status" value="1"/>
</dbReference>
<dbReference type="Gene3D" id="2.30.40.10">
    <property type="entry name" value="Urease, subunit C, domain 1"/>
    <property type="match status" value="1"/>
</dbReference>
<dbReference type="InterPro" id="IPR051781">
    <property type="entry name" value="Metallo-dep_Hydrolase"/>
</dbReference>
<accession>A0AAE3QK64</accession>
<dbReference type="SUPFAM" id="SSF51338">
    <property type="entry name" value="Composite domain of metallo-dependent hydrolases"/>
    <property type="match status" value="1"/>
</dbReference>
<evidence type="ECO:0000313" key="3">
    <source>
        <dbReference type="EMBL" id="MDJ1480405.1"/>
    </source>
</evidence>
<dbReference type="Pfam" id="PF01979">
    <property type="entry name" value="Amidohydro_1"/>
    <property type="match status" value="1"/>
</dbReference>
<evidence type="ECO:0000313" key="4">
    <source>
        <dbReference type="Proteomes" id="UP001241110"/>
    </source>
</evidence>
<dbReference type="PANTHER" id="PTHR43135">
    <property type="entry name" value="ALPHA-D-RIBOSE 1-METHYLPHOSPHONATE 5-TRIPHOSPHATE DIPHOSPHATASE"/>
    <property type="match status" value="1"/>
</dbReference>
<evidence type="ECO:0000259" key="2">
    <source>
        <dbReference type="Pfam" id="PF01979"/>
    </source>
</evidence>
<feature type="chain" id="PRO_5041929920" evidence="1">
    <location>
        <begin position="21"/>
        <end position="428"/>
    </location>
</feature>
<feature type="domain" description="Amidohydrolase-related" evidence="2">
    <location>
        <begin position="247"/>
        <end position="408"/>
    </location>
</feature>
<reference evidence="3" key="1">
    <citation type="submission" date="2023-05" db="EMBL/GenBank/DDBJ databases">
        <authorList>
            <person name="Zhang X."/>
        </authorList>
    </citation>
    <scope>NUCLEOTIDE SEQUENCE</scope>
    <source>
        <strain evidence="3">YF14B1</strain>
    </source>
</reference>
<dbReference type="RefSeq" id="WP_313977051.1">
    <property type="nucleotide sequence ID" value="NZ_JASJOS010000003.1"/>
</dbReference>
<gene>
    <name evidence="3" type="ORF">QNI16_07915</name>
</gene>
<dbReference type="InterPro" id="IPR011059">
    <property type="entry name" value="Metal-dep_hydrolase_composite"/>
</dbReference>
<dbReference type="EMBL" id="JASJOS010000003">
    <property type="protein sequence ID" value="MDJ1480405.1"/>
    <property type="molecule type" value="Genomic_DNA"/>
</dbReference>
<comment type="caution">
    <text evidence="3">The sequence shown here is derived from an EMBL/GenBank/DDBJ whole genome shotgun (WGS) entry which is preliminary data.</text>
</comment>
<evidence type="ECO:0000256" key="1">
    <source>
        <dbReference type="SAM" id="SignalP"/>
    </source>
</evidence>
<dbReference type="AlphaFoldDB" id="A0AAE3QK64"/>
<sequence length="428" mass="46667">MKKIYLLLCSGLLCAASLQAQPPIIAKPQSKAIALKGATIHIGNGQVVENGVVVFENGKITAVGNAQTSIGSAEVIDAAGKHIYPGVIAPNTNLGLDEVSAVKATQDKVETGMLNPNVRSLISYNTDSEHIYVTRDNGVLIAQTVPEGGVISGTSSVVQLDAWNWEDAAYRKDDGIWMTWPAMFSMGGRLEAGTVKKNDKRGEVMGELDRTFKDAYGYSQIKNPSPLNLKLEAMKGLYDGTKTLFIHTDYAKEIVEAVNFAKSHNVKKYVIVGGDDAYLIIDFLKENNVPVLLNSLHRLPGRTEEDVDMPYKLPAILHKAGILVGLAYEETPYNYRNVPFIAGQAAGHGLSKEEALQIVTLNNAKILGIDTRTGTLETGKDANIVVSTGDLLDMRTNNVTQAFIQGRQIVLDDKQKRLYKRFSEKYGK</sequence>
<name>A0AAE3QK64_9BACT</name>
<dbReference type="GO" id="GO:0016810">
    <property type="term" value="F:hydrolase activity, acting on carbon-nitrogen (but not peptide) bonds"/>
    <property type="evidence" value="ECO:0007669"/>
    <property type="project" value="InterPro"/>
</dbReference>
<organism evidence="3 4">
    <name type="scientific">Xanthocytophaga flava</name>
    <dbReference type="NCBI Taxonomy" id="3048013"/>
    <lineage>
        <taxon>Bacteria</taxon>
        <taxon>Pseudomonadati</taxon>
        <taxon>Bacteroidota</taxon>
        <taxon>Cytophagia</taxon>
        <taxon>Cytophagales</taxon>
        <taxon>Rhodocytophagaceae</taxon>
        <taxon>Xanthocytophaga</taxon>
    </lineage>
</organism>
<protein>
    <submittedName>
        <fullName evidence="3">Amidohydrolase family protein</fullName>
    </submittedName>
</protein>